<sequence>MFRQLQHRFQSMRTLSCLCTSAEAHARASGQAAPGAEHFLLAAIDLPEGSARRALESVGADPAAVRDAIEQQYRDALQDMGLNAPLPQAQALAPPVPGLYRAQPSGQEVMQTLARSRKDQGGPLLGAHVVAVVATMPQGVAARTLRAMGIDAGQLAAAAQAQVPLATGAAA</sequence>
<evidence type="ECO:0000256" key="1">
    <source>
        <dbReference type="ARBA" id="ARBA00008675"/>
    </source>
</evidence>
<evidence type="ECO:0000259" key="2">
    <source>
        <dbReference type="Pfam" id="PF02861"/>
    </source>
</evidence>
<dbReference type="RefSeq" id="WP_055394586.1">
    <property type="nucleotide sequence ID" value="NZ_JAMXAX010000059.1"/>
</dbReference>
<dbReference type="Proteomes" id="UP001595693">
    <property type="component" value="Unassembled WGS sequence"/>
</dbReference>
<evidence type="ECO:0000313" key="3">
    <source>
        <dbReference type="EMBL" id="MFC3935166.1"/>
    </source>
</evidence>
<gene>
    <name evidence="3" type="ORF">ACFOW3_11085</name>
</gene>
<name>A0ABV8DA40_9BURK</name>
<dbReference type="SUPFAM" id="SSF81923">
    <property type="entry name" value="Double Clp-N motif"/>
    <property type="match status" value="1"/>
</dbReference>
<accession>A0ABV8DA40</accession>
<comment type="similarity">
    <text evidence="1">Belongs to the ClpA/ClpB family.</text>
</comment>
<keyword evidence="3" id="KW-0645">Protease</keyword>
<keyword evidence="4" id="KW-1185">Reference proteome</keyword>
<protein>
    <submittedName>
        <fullName evidence="3">Clp protease N-terminal domain-containing protein</fullName>
    </submittedName>
</protein>
<dbReference type="Pfam" id="PF02861">
    <property type="entry name" value="Clp_N"/>
    <property type="match status" value="1"/>
</dbReference>
<keyword evidence="3" id="KW-0378">Hydrolase</keyword>
<organism evidence="3 4">
    <name type="scientific">Acidovorax facilis</name>
    <dbReference type="NCBI Taxonomy" id="12917"/>
    <lineage>
        <taxon>Bacteria</taxon>
        <taxon>Pseudomonadati</taxon>
        <taxon>Pseudomonadota</taxon>
        <taxon>Betaproteobacteria</taxon>
        <taxon>Burkholderiales</taxon>
        <taxon>Comamonadaceae</taxon>
        <taxon>Acidovorax</taxon>
    </lineage>
</organism>
<dbReference type="Gene3D" id="1.10.1780.10">
    <property type="entry name" value="Clp, N-terminal domain"/>
    <property type="match status" value="1"/>
</dbReference>
<dbReference type="EMBL" id="JBHSAJ010000029">
    <property type="protein sequence ID" value="MFC3935166.1"/>
    <property type="molecule type" value="Genomic_DNA"/>
</dbReference>
<comment type="caution">
    <text evidence="3">The sequence shown here is derived from an EMBL/GenBank/DDBJ whole genome shotgun (WGS) entry which is preliminary data.</text>
</comment>
<dbReference type="InterPro" id="IPR004176">
    <property type="entry name" value="Clp_R_N"/>
</dbReference>
<dbReference type="InterPro" id="IPR036628">
    <property type="entry name" value="Clp_N_dom_sf"/>
</dbReference>
<proteinExistence type="inferred from homology"/>
<feature type="domain" description="Clp R" evidence="2">
    <location>
        <begin position="21"/>
        <end position="78"/>
    </location>
</feature>
<evidence type="ECO:0000313" key="4">
    <source>
        <dbReference type="Proteomes" id="UP001595693"/>
    </source>
</evidence>
<dbReference type="GO" id="GO:0006508">
    <property type="term" value="P:proteolysis"/>
    <property type="evidence" value="ECO:0007669"/>
    <property type="project" value="UniProtKB-KW"/>
</dbReference>
<reference evidence="4" key="1">
    <citation type="journal article" date="2019" name="Int. J. Syst. Evol. Microbiol.">
        <title>The Global Catalogue of Microorganisms (GCM) 10K type strain sequencing project: providing services to taxonomists for standard genome sequencing and annotation.</title>
        <authorList>
            <consortium name="The Broad Institute Genomics Platform"/>
            <consortium name="The Broad Institute Genome Sequencing Center for Infectious Disease"/>
            <person name="Wu L."/>
            <person name="Ma J."/>
        </authorList>
    </citation>
    <scope>NUCLEOTIDE SEQUENCE [LARGE SCALE GENOMIC DNA]</scope>
    <source>
        <strain evidence="4">CCUG 2113</strain>
    </source>
</reference>
<dbReference type="GO" id="GO:0008233">
    <property type="term" value="F:peptidase activity"/>
    <property type="evidence" value="ECO:0007669"/>
    <property type="project" value="UniProtKB-KW"/>
</dbReference>